<dbReference type="InParanoid" id="A0A2P5F1F6"/>
<dbReference type="OrthoDB" id="1462037at2759"/>
<accession>A0A2P5F1F6</accession>
<gene>
    <name evidence="1" type="ORF">TorRG33x02_126630</name>
</gene>
<proteinExistence type="predicted"/>
<evidence type="ECO:0000313" key="1">
    <source>
        <dbReference type="EMBL" id="PON91624.1"/>
    </source>
</evidence>
<dbReference type="AlphaFoldDB" id="A0A2P5F1F6"/>
<organism evidence="1 2">
    <name type="scientific">Trema orientale</name>
    <name type="common">Charcoal tree</name>
    <name type="synonym">Celtis orientalis</name>
    <dbReference type="NCBI Taxonomy" id="63057"/>
    <lineage>
        <taxon>Eukaryota</taxon>
        <taxon>Viridiplantae</taxon>
        <taxon>Streptophyta</taxon>
        <taxon>Embryophyta</taxon>
        <taxon>Tracheophyta</taxon>
        <taxon>Spermatophyta</taxon>
        <taxon>Magnoliopsida</taxon>
        <taxon>eudicotyledons</taxon>
        <taxon>Gunneridae</taxon>
        <taxon>Pentapetalae</taxon>
        <taxon>rosids</taxon>
        <taxon>fabids</taxon>
        <taxon>Rosales</taxon>
        <taxon>Cannabaceae</taxon>
        <taxon>Trema</taxon>
    </lineage>
</organism>
<reference evidence="2" key="1">
    <citation type="submission" date="2016-06" db="EMBL/GenBank/DDBJ databases">
        <title>Parallel loss of symbiosis genes in relatives of nitrogen-fixing non-legume Parasponia.</title>
        <authorList>
            <person name="Van Velzen R."/>
            <person name="Holmer R."/>
            <person name="Bu F."/>
            <person name="Rutten L."/>
            <person name="Van Zeijl A."/>
            <person name="Liu W."/>
            <person name="Santuari L."/>
            <person name="Cao Q."/>
            <person name="Sharma T."/>
            <person name="Shen D."/>
            <person name="Roswanjaya Y."/>
            <person name="Wardhani T."/>
            <person name="Kalhor M.S."/>
            <person name="Jansen J."/>
            <person name="Van den Hoogen J."/>
            <person name="Gungor B."/>
            <person name="Hartog M."/>
            <person name="Hontelez J."/>
            <person name="Verver J."/>
            <person name="Yang W.-C."/>
            <person name="Schijlen E."/>
            <person name="Repin R."/>
            <person name="Schilthuizen M."/>
            <person name="Schranz E."/>
            <person name="Heidstra R."/>
            <person name="Miyata K."/>
            <person name="Fedorova E."/>
            <person name="Kohlen W."/>
            <person name="Bisseling T."/>
            <person name="Smit S."/>
            <person name="Geurts R."/>
        </authorList>
    </citation>
    <scope>NUCLEOTIDE SEQUENCE [LARGE SCALE GENOMIC DNA]</scope>
    <source>
        <strain evidence="2">cv. RG33-2</strain>
    </source>
</reference>
<dbReference type="EMBL" id="JXTC01000073">
    <property type="protein sequence ID" value="PON91624.1"/>
    <property type="molecule type" value="Genomic_DNA"/>
</dbReference>
<dbReference type="STRING" id="63057.A0A2P5F1F6"/>
<protein>
    <submittedName>
        <fullName evidence="1">Uncharacterized protein</fullName>
    </submittedName>
</protein>
<dbReference type="Proteomes" id="UP000237000">
    <property type="component" value="Unassembled WGS sequence"/>
</dbReference>
<dbReference type="GO" id="GO:0043130">
    <property type="term" value="F:ubiquitin binding"/>
    <property type="evidence" value="ECO:0007669"/>
    <property type="project" value="TreeGrafter"/>
</dbReference>
<dbReference type="PANTHER" id="PTHR24209:SF29">
    <property type="entry name" value="PROTEIN DA1"/>
    <property type="match status" value="1"/>
</dbReference>
<dbReference type="InterPro" id="IPR045218">
    <property type="entry name" value="DA1-like"/>
</dbReference>
<name>A0A2P5F1F6_TREOI</name>
<dbReference type="PANTHER" id="PTHR24209">
    <property type="entry name" value="PROTEIN DA1-RELATED 2"/>
    <property type="match status" value="1"/>
</dbReference>
<keyword evidence="2" id="KW-1185">Reference proteome</keyword>
<evidence type="ECO:0000313" key="2">
    <source>
        <dbReference type="Proteomes" id="UP000237000"/>
    </source>
</evidence>
<comment type="caution">
    <text evidence="1">The sequence shown here is derived from an EMBL/GenBank/DDBJ whole genome shotgun (WGS) entry which is preliminary data.</text>
</comment>
<sequence length="110" mass="13170">MDLFQLMRWKPWFFIYFVSSTIHFLDHLSFRHPGTILTIEVVIRRTIIQKCDVCKHFIPTNHAGLIEYRAHPFWIQKYCCSHEHDGTPRCCSCERMDMLSRNVDHAFANI</sequence>